<dbReference type="EMBL" id="CP042387">
    <property type="protein sequence ID" value="QEA44250.1"/>
    <property type="molecule type" value="Genomic_DNA"/>
</dbReference>
<keyword evidence="8 10" id="KW-0676">Redox-active center</keyword>
<dbReference type="GO" id="GO:0005737">
    <property type="term" value="C:cytoplasm"/>
    <property type="evidence" value="ECO:0007669"/>
    <property type="project" value="InterPro"/>
</dbReference>
<gene>
    <name evidence="13" type="primary">trxB</name>
    <name evidence="13" type="ORF">FGL83_06035</name>
</gene>
<keyword evidence="7" id="KW-1015">Disulfide bond</keyword>
<keyword evidence="4 10" id="KW-0285">Flavoprotein</keyword>
<comment type="catalytic activity">
    <reaction evidence="9 10">
        <text>[thioredoxin]-dithiol + NADP(+) = [thioredoxin]-disulfide + NADPH + H(+)</text>
        <dbReference type="Rhea" id="RHEA:20345"/>
        <dbReference type="Rhea" id="RHEA-COMP:10698"/>
        <dbReference type="Rhea" id="RHEA-COMP:10700"/>
        <dbReference type="ChEBI" id="CHEBI:15378"/>
        <dbReference type="ChEBI" id="CHEBI:29950"/>
        <dbReference type="ChEBI" id="CHEBI:50058"/>
        <dbReference type="ChEBI" id="CHEBI:57783"/>
        <dbReference type="ChEBI" id="CHEBI:58349"/>
        <dbReference type="EC" id="1.8.1.9"/>
    </reaction>
</comment>
<comment type="subunit">
    <text evidence="2 10">Homodimer.</text>
</comment>
<comment type="similarity">
    <text evidence="1 10">Belongs to the class-II pyridine nucleotide-disulfide oxidoreductase family.</text>
</comment>
<name>A0AAP9ECA0_LEULA</name>
<dbReference type="GO" id="GO:0019430">
    <property type="term" value="P:removal of superoxide radicals"/>
    <property type="evidence" value="ECO:0007669"/>
    <property type="project" value="UniProtKB-UniRule"/>
</dbReference>
<dbReference type="PRINTS" id="PR00368">
    <property type="entry name" value="FADPNR"/>
</dbReference>
<evidence type="ECO:0000256" key="7">
    <source>
        <dbReference type="ARBA" id="ARBA00023157"/>
    </source>
</evidence>
<dbReference type="Pfam" id="PF07992">
    <property type="entry name" value="Pyr_redox_2"/>
    <property type="match status" value="1"/>
</dbReference>
<keyword evidence="11" id="KW-0521">NADP</keyword>
<dbReference type="EC" id="1.8.1.9" evidence="10"/>
<dbReference type="Proteomes" id="UP000321298">
    <property type="component" value="Chromosome"/>
</dbReference>
<dbReference type="InterPro" id="IPR050097">
    <property type="entry name" value="Ferredoxin-NADP_redctase_2"/>
</dbReference>
<organism evidence="13 14">
    <name type="scientific">Leuconostoc lactis</name>
    <dbReference type="NCBI Taxonomy" id="1246"/>
    <lineage>
        <taxon>Bacteria</taxon>
        <taxon>Bacillati</taxon>
        <taxon>Bacillota</taxon>
        <taxon>Bacilli</taxon>
        <taxon>Lactobacillales</taxon>
        <taxon>Lactobacillaceae</taxon>
        <taxon>Leuconostoc</taxon>
    </lineage>
</organism>
<dbReference type="PANTHER" id="PTHR48105">
    <property type="entry name" value="THIOREDOXIN REDUCTASE 1-RELATED-RELATED"/>
    <property type="match status" value="1"/>
</dbReference>
<evidence type="ECO:0000256" key="8">
    <source>
        <dbReference type="ARBA" id="ARBA00023284"/>
    </source>
</evidence>
<dbReference type="Gene3D" id="3.50.50.60">
    <property type="entry name" value="FAD/NAD(P)-binding domain"/>
    <property type="match status" value="2"/>
</dbReference>
<evidence type="ECO:0000256" key="4">
    <source>
        <dbReference type="ARBA" id="ARBA00022630"/>
    </source>
</evidence>
<evidence type="ECO:0000313" key="14">
    <source>
        <dbReference type="Proteomes" id="UP000321298"/>
    </source>
</evidence>
<dbReference type="GeneID" id="66531750"/>
<evidence type="ECO:0000256" key="3">
    <source>
        <dbReference type="ARBA" id="ARBA00018719"/>
    </source>
</evidence>
<dbReference type="RefSeq" id="WP_147001123.1">
    <property type="nucleotide sequence ID" value="NZ_CP042387.1"/>
</dbReference>
<accession>A0AAP9ECA0</accession>
<dbReference type="InterPro" id="IPR023753">
    <property type="entry name" value="FAD/NAD-binding_dom"/>
</dbReference>
<dbReference type="PRINTS" id="PR00469">
    <property type="entry name" value="PNDRDTASEII"/>
</dbReference>
<evidence type="ECO:0000256" key="9">
    <source>
        <dbReference type="ARBA" id="ARBA00048132"/>
    </source>
</evidence>
<feature type="domain" description="FAD/NAD(P)-binding" evidence="12">
    <location>
        <begin position="7"/>
        <end position="294"/>
    </location>
</feature>
<evidence type="ECO:0000256" key="6">
    <source>
        <dbReference type="ARBA" id="ARBA00023002"/>
    </source>
</evidence>
<sequence>MTDYKQYDVVIIGAGPAGMTAATYASRADLSVLMLDRGIYGGQMNNTAEVENYPGFDSILGPDLAEKMYASSTQFGAEYGFGMVEAITLDGEDKLIHTDMGDYKAKVVIIATGSEHIHLGKDGEEDYQGRGVSYCAVCDGAFFRNEDVVVVGGGDSAIEEGLYLTNLAKSVTVLHRRDKLRAQQIIQDRAFANDKMAFNWFTEVLAITGDGEKVTGLDVINNQTQEVSHIDASGVFIYVGLKPNTQGFENLNITDDEGWIITDDKMQTAIPGIFAIGDVRAKDLRQITTAVGEGGIAGQGAYTYISQLPSKSAAPTAQ</sequence>
<evidence type="ECO:0000256" key="2">
    <source>
        <dbReference type="ARBA" id="ARBA00011738"/>
    </source>
</evidence>
<dbReference type="PROSITE" id="PS00573">
    <property type="entry name" value="PYRIDINE_REDOX_2"/>
    <property type="match status" value="1"/>
</dbReference>
<evidence type="ECO:0000256" key="10">
    <source>
        <dbReference type="RuleBase" id="RU003880"/>
    </source>
</evidence>
<dbReference type="SUPFAM" id="SSF51905">
    <property type="entry name" value="FAD/NAD(P)-binding domain"/>
    <property type="match status" value="1"/>
</dbReference>
<reference evidence="13 14" key="1">
    <citation type="submission" date="2019-06" db="EMBL/GenBank/DDBJ databases">
        <title>Genome analyses of bacteria isolated from kimchi.</title>
        <authorList>
            <person name="Lee S."/>
            <person name="Ahn S."/>
            <person name="Roh S."/>
        </authorList>
    </citation>
    <scope>NUCLEOTIDE SEQUENCE [LARGE SCALE GENOMIC DNA]</scope>
    <source>
        <strain evidence="13 14">CBA3625</strain>
    </source>
</reference>
<keyword evidence="6 10" id="KW-0560">Oxidoreductase</keyword>
<dbReference type="NCBIfam" id="TIGR01292">
    <property type="entry name" value="TRX_reduct"/>
    <property type="match status" value="1"/>
</dbReference>
<evidence type="ECO:0000259" key="12">
    <source>
        <dbReference type="Pfam" id="PF07992"/>
    </source>
</evidence>
<dbReference type="GO" id="GO:0004791">
    <property type="term" value="F:thioredoxin-disulfide reductase (NADPH) activity"/>
    <property type="evidence" value="ECO:0007669"/>
    <property type="project" value="UniProtKB-UniRule"/>
</dbReference>
<protein>
    <recommendedName>
        <fullName evidence="3 10">Thioredoxin reductase</fullName>
        <ecNumber evidence="10">1.8.1.9</ecNumber>
    </recommendedName>
</protein>
<proteinExistence type="inferred from homology"/>
<dbReference type="InterPro" id="IPR005982">
    <property type="entry name" value="Thioredox_Rdtase"/>
</dbReference>
<evidence type="ECO:0000256" key="5">
    <source>
        <dbReference type="ARBA" id="ARBA00022827"/>
    </source>
</evidence>
<evidence type="ECO:0000256" key="11">
    <source>
        <dbReference type="RuleBase" id="RU003881"/>
    </source>
</evidence>
<dbReference type="InterPro" id="IPR008255">
    <property type="entry name" value="Pyr_nucl-diS_OxRdtase_2_AS"/>
</dbReference>
<evidence type="ECO:0000256" key="1">
    <source>
        <dbReference type="ARBA" id="ARBA00009333"/>
    </source>
</evidence>
<keyword evidence="5 10" id="KW-0274">FAD</keyword>
<dbReference type="InterPro" id="IPR036188">
    <property type="entry name" value="FAD/NAD-bd_sf"/>
</dbReference>
<comment type="cofactor">
    <cofactor evidence="11">
        <name>FAD</name>
        <dbReference type="ChEBI" id="CHEBI:57692"/>
    </cofactor>
    <text evidence="11">Binds 1 FAD per subunit.</text>
</comment>
<evidence type="ECO:0000313" key="13">
    <source>
        <dbReference type="EMBL" id="QEA44250.1"/>
    </source>
</evidence>
<keyword evidence="14" id="KW-1185">Reference proteome</keyword>
<dbReference type="AlphaFoldDB" id="A0AAP9ECA0"/>